<evidence type="ECO:0000313" key="1">
    <source>
        <dbReference type="EMBL" id="KKL03609.1"/>
    </source>
</evidence>
<organism evidence="1">
    <name type="scientific">marine sediment metagenome</name>
    <dbReference type="NCBI Taxonomy" id="412755"/>
    <lineage>
        <taxon>unclassified sequences</taxon>
        <taxon>metagenomes</taxon>
        <taxon>ecological metagenomes</taxon>
    </lineage>
</organism>
<comment type="caution">
    <text evidence="1">The sequence shown here is derived from an EMBL/GenBank/DDBJ whole genome shotgun (WGS) entry which is preliminary data.</text>
</comment>
<dbReference type="AlphaFoldDB" id="A0A0F9A229"/>
<sequence>MRKDPFEENDEMHFINEPFLTEEGFVNEACMNELGEAIRNMPKTYERLSHNLEWSEKRWTFRKEITRSFAKWATSQSSYPCPEGLEKIIDYLDICLKKEVDWGEDEMAKLSLCEINKLLYDILYEQGLSVFDDWNVPKKEWRDTVFMCIGEAERANPDYGYISLDALLHNVCLDIRTERRENDRFDAKFKEKYGELK</sequence>
<accession>A0A0F9A229</accession>
<reference evidence="1" key="1">
    <citation type="journal article" date="2015" name="Nature">
        <title>Complex archaea that bridge the gap between prokaryotes and eukaryotes.</title>
        <authorList>
            <person name="Spang A."/>
            <person name="Saw J.H."/>
            <person name="Jorgensen S.L."/>
            <person name="Zaremba-Niedzwiedzka K."/>
            <person name="Martijn J."/>
            <person name="Lind A.E."/>
            <person name="van Eijk R."/>
            <person name="Schleper C."/>
            <person name="Guy L."/>
            <person name="Ettema T.J."/>
        </authorList>
    </citation>
    <scope>NUCLEOTIDE SEQUENCE</scope>
</reference>
<dbReference type="Pfam" id="PF25190">
    <property type="entry name" value="Tad5"/>
    <property type="match status" value="1"/>
</dbReference>
<gene>
    <name evidence="1" type="ORF">LCGC14_2624400</name>
</gene>
<dbReference type="EMBL" id="LAZR01044858">
    <property type="protein sequence ID" value="KKL03609.1"/>
    <property type="molecule type" value="Genomic_DNA"/>
</dbReference>
<proteinExistence type="predicted"/>
<name>A0A0F9A229_9ZZZZ</name>
<protein>
    <submittedName>
        <fullName evidence="1">Uncharacterized protein</fullName>
    </submittedName>
</protein>